<keyword evidence="2" id="KW-0812">Transmembrane</keyword>
<name>X6NGC9_RETFI</name>
<feature type="transmembrane region" description="Helical" evidence="2">
    <location>
        <begin position="51"/>
        <end position="70"/>
    </location>
</feature>
<feature type="compositionally biased region" description="Basic residues" evidence="1">
    <location>
        <begin position="115"/>
        <end position="126"/>
    </location>
</feature>
<evidence type="ECO:0000313" key="4">
    <source>
        <dbReference type="Proteomes" id="UP000023152"/>
    </source>
</evidence>
<keyword evidence="2" id="KW-1133">Transmembrane helix</keyword>
<gene>
    <name evidence="3" type="ORF">RFI_12091</name>
</gene>
<reference evidence="3 4" key="1">
    <citation type="journal article" date="2013" name="Curr. Biol.">
        <title>The Genome of the Foraminiferan Reticulomyxa filosa.</title>
        <authorList>
            <person name="Glockner G."/>
            <person name="Hulsmann N."/>
            <person name="Schleicher M."/>
            <person name="Noegel A.A."/>
            <person name="Eichinger L."/>
            <person name="Gallinger C."/>
            <person name="Pawlowski J."/>
            <person name="Sierra R."/>
            <person name="Euteneuer U."/>
            <person name="Pillet L."/>
            <person name="Moustafa A."/>
            <person name="Platzer M."/>
            <person name="Groth M."/>
            <person name="Szafranski K."/>
            <person name="Schliwa M."/>
        </authorList>
    </citation>
    <scope>NUCLEOTIDE SEQUENCE [LARGE SCALE GENOMIC DNA]</scope>
</reference>
<evidence type="ECO:0000256" key="1">
    <source>
        <dbReference type="SAM" id="MobiDB-lite"/>
    </source>
</evidence>
<dbReference type="Proteomes" id="UP000023152">
    <property type="component" value="Unassembled WGS sequence"/>
</dbReference>
<dbReference type="AlphaFoldDB" id="X6NGC9"/>
<proteinExistence type="predicted"/>
<dbReference type="EMBL" id="ASPP01008774">
    <property type="protein sequence ID" value="ETO25051.1"/>
    <property type="molecule type" value="Genomic_DNA"/>
</dbReference>
<sequence length="143" mass="17728">MRRGRVVDQQWLRAEISHTNTQMVILRAKDKTLKANRRYFMHTPVFNMTRYFEKFLTFVLSYYFFFFFLWRFKSQIIQKLVEACFETDMQQLEVEMQKKRETSPKKKGNTQQQKNGKKKKKKQQINRIKFKSKDKHSWNFFDF</sequence>
<evidence type="ECO:0000256" key="2">
    <source>
        <dbReference type="SAM" id="Phobius"/>
    </source>
</evidence>
<comment type="caution">
    <text evidence="3">The sequence shown here is derived from an EMBL/GenBank/DDBJ whole genome shotgun (WGS) entry which is preliminary data.</text>
</comment>
<protein>
    <submittedName>
        <fullName evidence="3">Uncharacterized protein</fullName>
    </submittedName>
</protein>
<evidence type="ECO:0000313" key="3">
    <source>
        <dbReference type="EMBL" id="ETO25051.1"/>
    </source>
</evidence>
<keyword evidence="4" id="KW-1185">Reference proteome</keyword>
<organism evidence="3 4">
    <name type="scientific">Reticulomyxa filosa</name>
    <dbReference type="NCBI Taxonomy" id="46433"/>
    <lineage>
        <taxon>Eukaryota</taxon>
        <taxon>Sar</taxon>
        <taxon>Rhizaria</taxon>
        <taxon>Retaria</taxon>
        <taxon>Foraminifera</taxon>
        <taxon>Monothalamids</taxon>
        <taxon>Reticulomyxidae</taxon>
        <taxon>Reticulomyxa</taxon>
    </lineage>
</organism>
<accession>X6NGC9</accession>
<keyword evidence="2" id="KW-0472">Membrane</keyword>
<feature type="region of interest" description="Disordered" evidence="1">
    <location>
        <begin position="96"/>
        <end position="126"/>
    </location>
</feature>